<dbReference type="Proteomes" id="UP001054837">
    <property type="component" value="Unassembled WGS sequence"/>
</dbReference>
<sequence>MEVRIDHLRYKTSTNSRSGVGTVMSPAIAIGQQFKKSSPLARGFSESGPHNSRVVYLVWTTALKMTPRLYSQQKKRCPLLL</sequence>
<evidence type="ECO:0000313" key="2">
    <source>
        <dbReference type="Proteomes" id="UP001054837"/>
    </source>
</evidence>
<evidence type="ECO:0000313" key="1">
    <source>
        <dbReference type="EMBL" id="GIY88737.1"/>
    </source>
</evidence>
<name>A0AAV4X0V1_9ARAC</name>
<gene>
    <name evidence="1" type="ORF">CDAR_438371</name>
</gene>
<accession>A0AAV4X0V1</accession>
<dbReference type="EMBL" id="BPLQ01015526">
    <property type="protein sequence ID" value="GIY88737.1"/>
    <property type="molecule type" value="Genomic_DNA"/>
</dbReference>
<keyword evidence="2" id="KW-1185">Reference proteome</keyword>
<dbReference type="AlphaFoldDB" id="A0AAV4X0V1"/>
<comment type="caution">
    <text evidence="1">The sequence shown here is derived from an EMBL/GenBank/DDBJ whole genome shotgun (WGS) entry which is preliminary data.</text>
</comment>
<organism evidence="1 2">
    <name type="scientific">Caerostris darwini</name>
    <dbReference type="NCBI Taxonomy" id="1538125"/>
    <lineage>
        <taxon>Eukaryota</taxon>
        <taxon>Metazoa</taxon>
        <taxon>Ecdysozoa</taxon>
        <taxon>Arthropoda</taxon>
        <taxon>Chelicerata</taxon>
        <taxon>Arachnida</taxon>
        <taxon>Araneae</taxon>
        <taxon>Araneomorphae</taxon>
        <taxon>Entelegynae</taxon>
        <taxon>Araneoidea</taxon>
        <taxon>Araneidae</taxon>
        <taxon>Caerostris</taxon>
    </lineage>
</organism>
<proteinExistence type="predicted"/>
<protein>
    <submittedName>
        <fullName evidence="1">Uncharacterized protein</fullName>
    </submittedName>
</protein>
<reference evidence="1 2" key="1">
    <citation type="submission" date="2021-06" db="EMBL/GenBank/DDBJ databases">
        <title>Caerostris darwini draft genome.</title>
        <authorList>
            <person name="Kono N."/>
            <person name="Arakawa K."/>
        </authorList>
    </citation>
    <scope>NUCLEOTIDE SEQUENCE [LARGE SCALE GENOMIC DNA]</scope>
</reference>